<proteinExistence type="predicted"/>
<evidence type="ECO:0000313" key="4">
    <source>
        <dbReference type="Proteomes" id="UP000523601"/>
    </source>
</evidence>
<feature type="coiled-coil region" evidence="1">
    <location>
        <begin position="387"/>
        <end position="491"/>
    </location>
</feature>
<name>A0ABX2PFA8_9RHOB</name>
<dbReference type="CDD" id="cd17242">
    <property type="entry name" value="MobM_relaxase"/>
    <property type="match status" value="1"/>
</dbReference>
<protein>
    <submittedName>
        <fullName evidence="3">Uncharacterized protein</fullName>
    </submittedName>
</protein>
<feature type="coiled-coil region" evidence="1">
    <location>
        <begin position="261"/>
        <end position="352"/>
    </location>
</feature>
<evidence type="ECO:0000313" key="3">
    <source>
        <dbReference type="EMBL" id="NVO28170.1"/>
    </source>
</evidence>
<dbReference type="Proteomes" id="UP000523601">
    <property type="component" value="Unassembled WGS sequence"/>
</dbReference>
<evidence type="ECO:0000256" key="2">
    <source>
        <dbReference type="SAM" id="MobiDB-lite"/>
    </source>
</evidence>
<dbReference type="InterPro" id="IPR001668">
    <property type="entry name" value="Mob_Pre"/>
</dbReference>
<dbReference type="Gene3D" id="3.30.930.30">
    <property type="match status" value="1"/>
</dbReference>
<accession>A0ABX2PFA8</accession>
<dbReference type="Pfam" id="PF01076">
    <property type="entry name" value="Mob_Pre"/>
    <property type="match status" value="1"/>
</dbReference>
<dbReference type="RefSeq" id="WP_176854824.1">
    <property type="nucleotide sequence ID" value="NZ_JABCJD010000006.1"/>
</dbReference>
<gene>
    <name evidence="3" type="ORF">HJ526_12110</name>
</gene>
<feature type="compositionally biased region" description="Basic and acidic residues" evidence="2">
    <location>
        <begin position="233"/>
        <end position="248"/>
    </location>
</feature>
<sequence>MSVQPRFENAEPIPSVADLYPIVLRFARLGTRALASFFMHDRRKGGDLAHIDTTKLTLNKVEHGAEDWLLKFNRRLKRFAKINQKREAKALLKRGRTGTAKKLMRTKPKLPWNANTNAPLREGILTVNKSWFGGAGVDAWDKDRVELFRVQAMEFLRQSFPGAQLLYAASHSDEEAFHIHFVVAVWTVKTSKARGKQILLQASENPLLNDYELAQDLAGAHFSDIGLRRGNRDAEARREAKARGETVPKKRRHISPSEYRADQLKKGIENAEVQRAVAKEDCAAALKKVRQRASSVERKARRKRRKAAKEIAALATETSSLRETTARLAADVKELDCEIASKREDLVALQQEGDAVIAQAKCDAEAIRADALQNGTKLIRKSRKKAIKDAKRKCAADEKRARQARKELEDAERKAAAAKRAELAAVFQRNAAQVALQNLVFKAGRYDAQINEAEATLRSLQAQMQTTSTRLRDLTQDILTAEEQLSASTRKHQVISDGVIAAQKAIWLLEKGDLLFDSTQRKLVYADDDPFLTQAQFDQITGILKRAEPILNPVVDMLHRANTALFQSVRKEHLDQAQLLSEIQDSMGIAQNADLEQVIAHLKQEDQAPQW</sequence>
<keyword evidence="4" id="KW-1185">Reference proteome</keyword>
<evidence type="ECO:0000256" key="1">
    <source>
        <dbReference type="SAM" id="Coils"/>
    </source>
</evidence>
<dbReference type="EMBL" id="JABCJD010000006">
    <property type="protein sequence ID" value="NVO28170.1"/>
    <property type="molecule type" value="Genomic_DNA"/>
</dbReference>
<keyword evidence="1" id="KW-0175">Coiled coil</keyword>
<reference evidence="3 4" key="1">
    <citation type="submission" date="2020-04" db="EMBL/GenBank/DDBJ databases">
        <title>Donghicola sp., a member of the Rhodobacteraceae family isolated from mangrove forest in Thailand.</title>
        <authorList>
            <person name="Charoenyingcharoen P."/>
            <person name="Yukphan P."/>
        </authorList>
    </citation>
    <scope>NUCLEOTIDE SEQUENCE [LARGE SCALE GENOMIC DNA]</scope>
    <source>
        <strain evidence="3 4">C2-DW-16</strain>
    </source>
</reference>
<feature type="region of interest" description="Disordered" evidence="2">
    <location>
        <begin position="233"/>
        <end position="253"/>
    </location>
</feature>
<organism evidence="3 4">
    <name type="scientific">Donghicola mangrovi</name>
    <dbReference type="NCBI Taxonomy" id="2729614"/>
    <lineage>
        <taxon>Bacteria</taxon>
        <taxon>Pseudomonadati</taxon>
        <taxon>Pseudomonadota</taxon>
        <taxon>Alphaproteobacteria</taxon>
        <taxon>Rhodobacterales</taxon>
        <taxon>Roseobacteraceae</taxon>
        <taxon>Donghicola</taxon>
    </lineage>
</organism>
<comment type="caution">
    <text evidence="3">The sequence shown here is derived from an EMBL/GenBank/DDBJ whole genome shotgun (WGS) entry which is preliminary data.</text>
</comment>